<evidence type="ECO:0000259" key="6">
    <source>
        <dbReference type="PROSITE" id="PS51767"/>
    </source>
</evidence>
<comment type="similarity">
    <text evidence="1 4">Belongs to the peptidase A1 family.</text>
</comment>
<dbReference type="PROSITE" id="PS51767">
    <property type="entry name" value="PEPTIDASE_A1"/>
    <property type="match status" value="1"/>
</dbReference>
<keyword evidence="2 4" id="KW-0064">Aspartyl protease</keyword>
<dbReference type="InterPro" id="IPR036248">
    <property type="entry name" value="Clostridium_toxin_transloc"/>
</dbReference>
<keyword evidence="4" id="KW-0645">Protease</keyword>
<dbReference type="InterPro" id="IPR001461">
    <property type="entry name" value="Aspartic_peptidase_A1"/>
</dbReference>
<feature type="active site" evidence="3">
    <location>
        <position position="274"/>
    </location>
</feature>
<evidence type="ECO:0000256" key="3">
    <source>
        <dbReference type="PIRSR" id="PIRSR601461-1"/>
    </source>
</evidence>
<dbReference type="PANTHER" id="PTHR47966">
    <property type="entry name" value="BETA-SITE APP-CLEAVING ENZYME, ISOFORM A-RELATED"/>
    <property type="match status" value="1"/>
</dbReference>
<dbReference type="PROSITE" id="PS00141">
    <property type="entry name" value="ASP_PROTEASE"/>
    <property type="match status" value="1"/>
</dbReference>
<feature type="domain" description="Peptidase A1" evidence="6">
    <location>
        <begin position="67"/>
        <end position="381"/>
    </location>
</feature>
<evidence type="ECO:0000313" key="7">
    <source>
        <dbReference type="EMBL" id="KID61153.1"/>
    </source>
</evidence>
<dbReference type="GO" id="GO:0006508">
    <property type="term" value="P:proteolysis"/>
    <property type="evidence" value="ECO:0007669"/>
    <property type="project" value="UniProtKB-KW"/>
</dbReference>
<dbReference type="Gene3D" id="2.40.70.10">
    <property type="entry name" value="Acid Proteases"/>
    <property type="match status" value="2"/>
</dbReference>
<evidence type="ECO:0000256" key="1">
    <source>
        <dbReference type="ARBA" id="ARBA00007447"/>
    </source>
</evidence>
<dbReference type="InterPro" id="IPR033121">
    <property type="entry name" value="PEPTIDASE_A1"/>
</dbReference>
<dbReference type="SUPFAM" id="SSF58091">
    <property type="entry name" value="Clostridium neurotoxins, 'coiled-coil' domain"/>
    <property type="match status" value="1"/>
</dbReference>
<evidence type="ECO:0000256" key="5">
    <source>
        <dbReference type="SAM" id="SignalP"/>
    </source>
</evidence>
<dbReference type="AlphaFoldDB" id="A0A0B4ESP5"/>
<dbReference type="EMBL" id="AZNF01000016">
    <property type="protein sequence ID" value="KID61153.1"/>
    <property type="molecule type" value="Genomic_DNA"/>
</dbReference>
<feature type="active site" evidence="3">
    <location>
        <position position="85"/>
    </location>
</feature>
<accession>A0A0B4ESP5</accession>
<feature type="signal peptide" evidence="5">
    <location>
        <begin position="1"/>
        <end position="19"/>
    </location>
</feature>
<evidence type="ECO:0000256" key="2">
    <source>
        <dbReference type="ARBA" id="ARBA00022750"/>
    </source>
</evidence>
<comment type="caution">
    <text evidence="7">The sequence shown here is derived from an EMBL/GenBank/DDBJ whole genome shotgun (WGS) entry which is preliminary data.</text>
</comment>
<evidence type="ECO:0000256" key="4">
    <source>
        <dbReference type="RuleBase" id="RU000454"/>
    </source>
</evidence>
<dbReference type="VEuPathDB" id="FungiDB:MAN_09437"/>
<dbReference type="PRINTS" id="PR00792">
    <property type="entry name" value="PEPSIN"/>
</dbReference>
<reference evidence="7 8" key="1">
    <citation type="journal article" date="2014" name="Proc. Natl. Acad. Sci. U.S.A.">
        <title>Trajectory and genomic determinants of fungal-pathogen speciation and host adaptation.</title>
        <authorList>
            <person name="Hu X."/>
            <person name="Xiao G."/>
            <person name="Zheng P."/>
            <person name="Shang Y."/>
            <person name="Su Y."/>
            <person name="Zhang X."/>
            <person name="Liu X."/>
            <person name="Zhan S."/>
            <person name="St Leger R.J."/>
            <person name="Wang C."/>
        </authorList>
    </citation>
    <scope>NUCLEOTIDE SEQUENCE [LARGE SCALE GENOMIC DNA]</scope>
    <source>
        <strain evidence="7 8">ARSEF 549</strain>
    </source>
</reference>
<gene>
    <name evidence="7" type="ORF">MAN_09437</name>
</gene>
<dbReference type="HOGENOM" id="CLU_013253_9_4_1"/>
<evidence type="ECO:0000313" key="8">
    <source>
        <dbReference type="Proteomes" id="UP000031186"/>
    </source>
</evidence>
<sequence length="661" mass="72987">MLHALLLLAALPLATCSSAQGNQRRVIQQPGLIRFPITVSEAPAGTFRRLRRQNNADLTSQSTGFFYTIDLVIGTPGQAVPVNFDTGSWELWVNPSCANTSETAICESLPRFTGSTTLVDTNRTGQIAYGAGYAKFKYMYDYISVGGAKINQQIFGVAYDTSVVAYGILGAGPWVLGWTSPYPHVLDSLVSQNHIQSRAFSLDLRPIESPLGAVIFGGIDTKKYIGGLEKRPIATGPDGSVRYWIYVDGLSVTREDGSRIPVFDQTNGLLALLDSGTTLTQLPRTMVTEILKAFPSARQDPNDANQYIVDCAAASLAGTVDFKFGNTVINVRYDDFLWKQPQHGICVLGVSPNDSFFVLGDTFLRSAYAVYDMDNRNVYLAPAADCGTNLAPIGKGTDAVPSLVGECSSRATSVTTSTTASQVQSTTTQDIRVTASSSFESSTSFWYVFNHVVDYIVNCSVSHDIKHIISYVVSYVVRYIRHVIKRIVGHIISYINHRAKHIVKHTVDDINHGISHDINYGINHIDKHIFSHIISYVVNDRAKHIVEHTVNYIVSHTVKHIISYIISYTKHGINCIVFGIVSHIISHIISYVVNHRAKRVVNYIVSYIVGYVVNHRAKHIISYFNHDIKCIVKHTVNCILGHTVKHSISYANHGINHDVSH</sequence>
<dbReference type="InterPro" id="IPR021109">
    <property type="entry name" value="Peptidase_aspartic_dom_sf"/>
</dbReference>
<dbReference type="InterPro" id="IPR001969">
    <property type="entry name" value="Aspartic_peptidase_AS"/>
</dbReference>
<dbReference type="Pfam" id="PF00026">
    <property type="entry name" value="Asp"/>
    <property type="match status" value="1"/>
</dbReference>
<dbReference type="SUPFAM" id="SSF50630">
    <property type="entry name" value="Acid proteases"/>
    <property type="match status" value="1"/>
</dbReference>
<protein>
    <submittedName>
        <fullName evidence="7">Secreted aspartic proteinase</fullName>
    </submittedName>
</protein>
<feature type="chain" id="PRO_5002101963" evidence="5">
    <location>
        <begin position="20"/>
        <end position="661"/>
    </location>
</feature>
<keyword evidence="4" id="KW-0378">Hydrolase</keyword>
<dbReference type="PANTHER" id="PTHR47966:SF65">
    <property type="entry name" value="ASPARTIC-TYPE ENDOPEPTIDASE"/>
    <property type="match status" value="1"/>
</dbReference>
<keyword evidence="8" id="KW-1185">Reference proteome</keyword>
<dbReference type="OrthoDB" id="771136at2759"/>
<dbReference type="GO" id="GO:0004190">
    <property type="term" value="F:aspartic-type endopeptidase activity"/>
    <property type="evidence" value="ECO:0007669"/>
    <property type="project" value="UniProtKB-KW"/>
</dbReference>
<dbReference type="Proteomes" id="UP000031186">
    <property type="component" value="Unassembled WGS sequence"/>
</dbReference>
<keyword evidence="5" id="KW-0732">Signal</keyword>
<feature type="non-terminal residue" evidence="7">
    <location>
        <position position="1"/>
    </location>
</feature>
<proteinExistence type="inferred from homology"/>
<name>A0A0B4ESP5_METAF</name>
<organism evidence="7 8">
    <name type="scientific">Metarhizium anisopliae (strain ARSEF 549)</name>
    <dbReference type="NCBI Taxonomy" id="3151832"/>
    <lineage>
        <taxon>Eukaryota</taxon>
        <taxon>Fungi</taxon>
        <taxon>Dikarya</taxon>
        <taxon>Ascomycota</taxon>
        <taxon>Pezizomycotina</taxon>
        <taxon>Sordariomycetes</taxon>
        <taxon>Hypocreomycetidae</taxon>
        <taxon>Hypocreales</taxon>
        <taxon>Clavicipitaceae</taxon>
        <taxon>Metarhizium</taxon>
    </lineage>
</organism>